<organism evidence="1 2">
    <name type="scientific">Cuscuta europaea</name>
    <name type="common">European dodder</name>
    <dbReference type="NCBI Taxonomy" id="41803"/>
    <lineage>
        <taxon>Eukaryota</taxon>
        <taxon>Viridiplantae</taxon>
        <taxon>Streptophyta</taxon>
        <taxon>Embryophyta</taxon>
        <taxon>Tracheophyta</taxon>
        <taxon>Spermatophyta</taxon>
        <taxon>Magnoliopsida</taxon>
        <taxon>eudicotyledons</taxon>
        <taxon>Gunneridae</taxon>
        <taxon>Pentapetalae</taxon>
        <taxon>asterids</taxon>
        <taxon>lamiids</taxon>
        <taxon>Solanales</taxon>
        <taxon>Convolvulaceae</taxon>
        <taxon>Cuscuteae</taxon>
        <taxon>Cuscuta</taxon>
        <taxon>Cuscuta subgen. Cuscuta</taxon>
    </lineage>
</organism>
<comment type="caution">
    <text evidence="1">The sequence shown here is derived from an EMBL/GenBank/DDBJ whole genome shotgun (WGS) entry which is preliminary data.</text>
</comment>
<reference evidence="1" key="1">
    <citation type="submission" date="2022-07" db="EMBL/GenBank/DDBJ databases">
        <authorList>
            <person name="Macas J."/>
            <person name="Novak P."/>
            <person name="Neumann P."/>
        </authorList>
    </citation>
    <scope>NUCLEOTIDE SEQUENCE</scope>
</reference>
<evidence type="ECO:0000313" key="1">
    <source>
        <dbReference type="EMBL" id="CAH9096858.1"/>
    </source>
</evidence>
<accession>A0A9P0ZE15</accession>
<keyword evidence="2" id="KW-1185">Reference proteome</keyword>
<dbReference type="EMBL" id="CAMAPE010000035">
    <property type="protein sequence ID" value="CAH9096858.1"/>
    <property type="molecule type" value="Genomic_DNA"/>
</dbReference>
<evidence type="ECO:0000313" key="2">
    <source>
        <dbReference type="Proteomes" id="UP001152484"/>
    </source>
</evidence>
<sequence>MRFPPGSWLPAKGRGRLSHELASSSCWDLDIQPRGGVVRLMSLPPPPPAGILASAKGRGRSSHELASSSCWDLGIQQSGEDVRPMILPPLPAGIQALPDERLVLLLAKGPADARIRTSLGPVGDKPLQNPQKR</sequence>
<protein>
    <submittedName>
        <fullName evidence="1">Uncharacterized protein</fullName>
    </submittedName>
</protein>
<proteinExistence type="predicted"/>
<dbReference type="Proteomes" id="UP001152484">
    <property type="component" value="Unassembled WGS sequence"/>
</dbReference>
<gene>
    <name evidence="1" type="ORF">CEURO_LOCUS13589</name>
</gene>
<name>A0A9P0ZE15_CUSEU</name>
<dbReference type="AlphaFoldDB" id="A0A9P0ZE15"/>